<gene>
    <name evidence="1" type="ORF">C9J47_05495</name>
</gene>
<keyword evidence="2" id="KW-1185">Reference proteome</keyword>
<protein>
    <recommendedName>
        <fullName evidence="3">Siphovirus Gp157 family protein</fullName>
    </recommendedName>
</protein>
<dbReference type="InterPro" id="IPR008840">
    <property type="entry name" value="Sipho_Gp157"/>
</dbReference>
<evidence type="ECO:0000313" key="2">
    <source>
        <dbReference type="Proteomes" id="UP000241803"/>
    </source>
</evidence>
<name>A0A2T3LF34_9GAMM</name>
<sequence>MSKESIYSITNEIQEFLLNAEKEGWDDQTIADTLMGLEGPLEDKVDNYLKIIANKEATESALKEESKTLNERSKVFGNESKRMKGVLLEMLNKLDKQNIKAPHGTIAKLKGRESVKVDNDKIDDKYWTYDTVKTLNKQQIKADLENDIKVEGAWIETSPESLSIRRK</sequence>
<organism evidence="1 2">
    <name type="scientific">Photobacterium indicum</name>
    <dbReference type="NCBI Taxonomy" id="81447"/>
    <lineage>
        <taxon>Bacteria</taxon>
        <taxon>Pseudomonadati</taxon>
        <taxon>Pseudomonadota</taxon>
        <taxon>Gammaproteobacteria</taxon>
        <taxon>Vibrionales</taxon>
        <taxon>Vibrionaceae</taxon>
        <taxon>Photobacterium</taxon>
    </lineage>
</organism>
<reference evidence="1 2" key="1">
    <citation type="submission" date="2018-03" db="EMBL/GenBank/DDBJ databases">
        <title>Whole genome sequencing of Histamine producing bacteria.</title>
        <authorList>
            <person name="Butler K."/>
        </authorList>
    </citation>
    <scope>NUCLEOTIDE SEQUENCE [LARGE SCALE GENOMIC DNA]</scope>
    <source>
        <strain evidence="1 2">ATCC 19614</strain>
    </source>
</reference>
<dbReference type="AlphaFoldDB" id="A0A2T3LF34"/>
<comment type="caution">
    <text evidence="1">The sequence shown here is derived from an EMBL/GenBank/DDBJ whole genome shotgun (WGS) entry which is preliminary data.</text>
</comment>
<dbReference type="EMBL" id="PYOC01000001">
    <property type="protein sequence ID" value="PSV50003.1"/>
    <property type="molecule type" value="Genomic_DNA"/>
</dbReference>
<dbReference type="RefSeq" id="WP_107252587.1">
    <property type="nucleotide sequence ID" value="NZ_PYOC01000001.1"/>
</dbReference>
<dbReference type="Proteomes" id="UP000241803">
    <property type="component" value="Unassembled WGS sequence"/>
</dbReference>
<dbReference type="Pfam" id="PF05565">
    <property type="entry name" value="Sipho_Gp157"/>
    <property type="match status" value="1"/>
</dbReference>
<evidence type="ECO:0000313" key="1">
    <source>
        <dbReference type="EMBL" id="PSV50003.1"/>
    </source>
</evidence>
<proteinExistence type="predicted"/>
<evidence type="ECO:0008006" key="3">
    <source>
        <dbReference type="Google" id="ProtNLM"/>
    </source>
</evidence>
<accession>A0A2T3LF34</accession>